<sequence length="87" mass="9484">MGIRTSSIRKQSLASRWDAVMVMWLLGPISEDGPNPRNRGKVIAGAVRNIGYFAVDFGVRFAVVAAGLSDLPYDGSLNGVFWIDLRS</sequence>
<accession>A0A4Y2A654</accession>
<reference evidence="1 2" key="1">
    <citation type="journal article" date="2019" name="Sci. Rep.">
        <title>Orb-weaving spider Araneus ventricosus genome elucidates the spidroin gene catalogue.</title>
        <authorList>
            <person name="Kono N."/>
            <person name="Nakamura H."/>
            <person name="Ohtoshi R."/>
            <person name="Moran D.A.P."/>
            <person name="Shinohara A."/>
            <person name="Yoshida Y."/>
            <person name="Fujiwara M."/>
            <person name="Mori M."/>
            <person name="Tomita M."/>
            <person name="Arakawa K."/>
        </authorList>
    </citation>
    <scope>NUCLEOTIDE SEQUENCE [LARGE SCALE GENOMIC DNA]</scope>
</reference>
<dbReference type="Proteomes" id="UP000499080">
    <property type="component" value="Unassembled WGS sequence"/>
</dbReference>
<organism evidence="1 2">
    <name type="scientific">Araneus ventricosus</name>
    <name type="common">Orbweaver spider</name>
    <name type="synonym">Epeira ventricosa</name>
    <dbReference type="NCBI Taxonomy" id="182803"/>
    <lineage>
        <taxon>Eukaryota</taxon>
        <taxon>Metazoa</taxon>
        <taxon>Ecdysozoa</taxon>
        <taxon>Arthropoda</taxon>
        <taxon>Chelicerata</taxon>
        <taxon>Arachnida</taxon>
        <taxon>Araneae</taxon>
        <taxon>Araneomorphae</taxon>
        <taxon>Entelegynae</taxon>
        <taxon>Araneoidea</taxon>
        <taxon>Araneidae</taxon>
        <taxon>Araneus</taxon>
    </lineage>
</organism>
<comment type="caution">
    <text evidence="1">The sequence shown here is derived from an EMBL/GenBank/DDBJ whole genome shotgun (WGS) entry which is preliminary data.</text>
</comment>
<protein>
    <submittedName>
        <fullName evidence="1">Uncharacterized protein</fullName>
    </submittedName>
</protein>
<keyword evidence="2" id="KW-1185">Reference proteome</keyword>
<name>A0A4Y2A654_ARAVE</name>
<gene>
    <name evidence="1" type="ORF">AVEN_194548_1</name>
</gene>
<evidence type="ECO:0000313" key="2">
    <source>
        <dbReference type="Proteomes" id="UP000499080"/>
    </source>
</evidence>
<proteinExistence type="predicted"/>
<dbReference type="AlphaFoldDB" id="A0A4Y2A654"/>
<dbReference type="EMBL" id="BGPR01000007">
    <property type="protein sequence ID" value="GBL75341.1"/>
    <property type="molecule type" value="Genomic_DNA"/>
</dbReference>
<evidence type="ECO:0000313" key="1">
    <source>
        <dbReference type="EMBL" id="GBL75341.1"/>
    </source>
</evidence>